<keyword evidence="6" id="KW-0269">Exonuclease</keyword>
<evidence type="ECO:0000313" key="13">
    <source>
        <dbReference type="EMBL" id="EGR30196.1"/>
    </source>
</evidence>
<dbReference type="STRING" id="857967.G0QX58"/>
<evidence type="ECO:0000256" key="1">
    <source>
        <dbReference type="ARBA" id="ARBA00004123"/>
    </source>
</evidence>
<dbReference type="PANTHER" id="PTHR12415">
    <property type="entry name" value="TYROSYL-DNA PHOSPHODIESTERASE 1"/>
    <property type="match status" value="1"/>
</dbReference>
<reference evidence="13 14" key="1">
    <citation type="submission" date="2011-07" db="EMBL/GenBank/DDBJ databases">
        <authorList>
            <person name="Coyne R."/>
            <person name="Brami D."/>
            <person name="Johnson J."/>
            <person name="Hostetler J."/>
            <person name="Hannick L."/>
            <person name="Clark T."/>
            <person name="Cassidy-Hanley D."/>
            <person name="Inman J."/>
        </authorList>
    </citation>
    <scope>NUCLEOTIDE SEQUENCE [LARGE SCALE GENOMIC DNA]</scope>
    <source>
        <strain evidence="13 14">G5</strain>
    </source>
</reference>
<dbReference type="GeneID" id="14906312"/>
<keyword evidence="7" id="KW-0234">DNA repair</keyword>
<dbReference type="GO" id="GO:0003887">
    <property type="term" value="F:DNA-directed DNA polymerase activity"/>
    <property type="evidence" value="ECO:0007669"/>
    <property type="project" value="UniProtKB-EC"/>
</dbReference>
<gene>
    <name evidence="13" type="ORF">IMG5_138330</name>
</gene>
<dbReference type="EMBL" id="GL984034">
    <property type="protein sequence ID" value="EGR30196.1"/>
    <property type="molecule type" value="Genomic_DNA"/>
</dbReference>
<keyword evidence="4" id="KW-0227">DNA damage</keyword>
<dbReference type="GO" id="GO:0004523">
    <property type="term" value="F:RNA-DNA hybrid ribonuclease activity"/>
    <property type="evidence" value="ECO:0007669"/>
    <property type="project" value="UniProtKB-EC"/>
</dbReference>
<keyword evidence="8" id="KW-0539">Nucleus</keyword>
<dbReference type="CDD" id="cd09123">
    <property type="entry name" value="PLDc_Tdp1_2"/>
    <property type="match status" value="1"/>
</dbReference>
<dbReference type="EC" id="2.7.7.7" evidence="13"/>
<evidence type="ECO:0000256" key="8">
    <source>
        <dbReference type="ARBA" id="ARBA00023242"/>
    </source>
</evidence>
<evidence type="ECO:0000256" key="11">
    <source>
        <dbReference type="SAM" id="MobiDB-lite"/>
    </source>
</evidence>
<dbReference type="OMA" id="PWINEAY"/>
<dbReference type="InterPro" id="IPR001736">
    <property type="entry name" value="PLipase_D/transphosphatidylase"/>
</dbReference>
<dbReference type="Pfam" id="PF06087">
    <property type="entry name" value="Tyr-DNA_phospho"/>
    <property type="match status" value="1"/>
</dbReference>
<dbReference type="eggNOG" id="KOG2031">
    <property type="taxonomic scope" value="Eukaryota"/>
</dbReference>
<dbReference type="Proteomes" id="UP000008983">
    <property type="component" value="Unassembled WGS sequence"/>
</dbReference>
<evidence type="ECO:0000259" key="12">
    <source>
        <dbReference type="PROSITE" id="PS50035"/>
    </source>
</evidence>
<comment type="subcellular location">
    <subcellularLocation>
        <location evidence="1">Nucleus</location>
    </subcellularLocation>
</comment>
<dbReference type="GO" id="GO:0003690">
    <property type="term" value="F:double-stranded DNA binding"/>
    <property type="evidence" value="ECO:0007669"/>
    <property type="project" value="TreeGrafter"/>
</dbReference>
<evidence type="ECO:0000256" key="2">
    <source>
        <dbReference type="ARBA" id="ARBA00010205"/>
    </source>
</evidence>
<evidence type="ECO:0000256" key="10">
    <source>
        <dbReference type="PIRSR" id="PIRSR610347-2"/>
    </source>
</evidence>
<dbReference type="CDD" id="cd09122">
    <property type="entry name" value="PLDc_Tdp1_1"/>
    <property type="match status" value="1"/>
</dbReference>
<organism evidence="13 14">
    <name type="scientific">Ichthyophthirius multifiliis</name>
    <name type="common">White spot disease agent</name>
    <name type="synonym">Ich</name>
    <dbReference type="NCBI Taxonomy" id="5932"/>
    <lineage>
        <taxon>Eukaryota</taxon>
        <taxon>Sar</taxon>
        <taxon>Alveolata</taxon>
        <taxon>Ciliophora</taxon>
        <taxon>Intramacronucleata</taxon>
        <taxon>Oligohymenophorea</taxon>
        <taxon>Hymenostomatida</taxon>
        <taxon>Ophryoglenina</taxon>
        <taxon>Ichthyophthirius</taxon>
    </lineage>
</organism>
<dbReference type="AlphaFoldDB" id="G0QX58"/>
<dbReference type="SMR" id="G0QX58"/>
<feature type="compositionally biased region" description="Basic and acidic residues" evidence="11">
    <location>
        <begin position="46"/>
        <end position="56"/>
    </location>
</feature>
<keyword evidence="13" id="KW-0548">Nucleotidyltransferase</keyword>
<dbReference type="EC" id="3.1.26.4" evidence="13"/>
<evidence type="ECO:0000256" key="4">
    <source>
        <dbReference type="ARBA" id="ARBA00022763"/>
    </source>
</evidence>
<feature type="compositionally biased region" description="Low complexity" evidence="11">
    <location>
        <begin position="1"/>
        <end position="20"/>
    </location>
</feature>
<feature type="active site" description="Proton donor/acceptor" evidence="9">
    <location>
        <position position="457"/>
    </location>
</feature>
<dbReference type="InParanoid" id="G0QX58"/>
<evidence type="ECO:0000256" key="7">
    <source>
        <dbReference type="ARBA" id="ARBA00023204"/>
    </source>
</evidence>
<dbReference type="GO" id="GO:0006281">
    <property type="term" value="P:DNA repair"/>
    <property type="evidence" value="ECO:0007669"/>
    <property type="project" value="UniProtKB-KW"/>
</dbReference>
<keyword evidence="3" id="KW-0540">Nuclease</keyword>
<dbReference type="PANTHER" id="PTHR12415:SF0">
    <property type="entry name" value="TYROSYL-DNA PHOSPHODIESTERASE 1"/>
    <property type="match status" value="1"/>
</dbReference>
<keyword evidence="14" id="KW-1185">Reference proteome</keyword>
<dbReference type="GO" id="GO:0017005">
    <property type="term" value="F:3'-tyrosyl-DNA phosphodiesterase activity"/>
    <property type="evidence" value="ECO:0007669"/>
    <property type="project" value="TreeGrafter"/>
</dbReference>
<feature type="domain" description="PLD phosphodiesterase" evidence="12">
    <location>
        <begin position="452"/>
        <end position="487"/>
    </location>
</feature>
<keyword evidence="13" id="KW-0808">Transferase</keyword>
<evidence type="ECO:0000256" key="9">
    <source>
        <dbReference type="PIRSR" id="PIRSR610347-1"/>
    </source>
</evidence>
<dbReference type="GO" id="GO:0005634">
    <property type="term" value="C:nucleus"/>
    <property type="evidence" value="ECO:0007669"/>
    <property type="project" value="UniProtKB-SubCell"/>
</dbReference>
<evidence type="ECO:0000313" key="14">
    <source>
        <dbReference type="Proteomes" id="UP000008983"/>
    </source>
</evidence>
<feature type="region of interest" description="Disordered" evidence="11">
    <location>
        <begin position="46"/>
        <end position="76"/>
    </location>
</feature>
<dbReference type="InterPro" id="IPR010347">
    <property type="entry name" value="Tdp1"/>
</dbReference>
<feature type="region of interest" description="Disordered" evidence="11">
    <location>
        <begin position="1"/>
        <end position="34"/>
    </location>
</feature>
<proteinExistence type="inferred from homology"/>
<dbReference type="SUPFAM" id="SSF56024">
    <property type="entry name" value="Phospholipase D/nuclease"/>
    <property type="match status" value="2"/>
</dbReference>
<keyword evidence="5 13" id="KW-0378">Hydrolase</keyword>
<evidence type="ECO:0000256" key="6">
    <source>
        <dbReference type="ARBA" id="ARBA00022839"/>
    </source>
</evidence>
<evidence type="ECO:0000256" key="5">
    <source>
        <dbReference type="ARBA" id="ARBA00022801"/>
    </source>
</evidence>
<dbReference type="OrthoDB" id="47785at2759"/>
<dbReference type="PROSITE" id="PS50035">
    <property type="entry name" value="PLD"/>
    <property type="match status" value="1"/>
</dbReference>
<feature type="binding site" evidence="10">
    <location>
        <position position="222"/>
    </location>
    <ligand>
        <name>substrate</name>
    </ligand>
</feature>
<feature type="active site" description="Nucleophile" evidence="9">
    <location>
        <position position="220"/>
    </location>
</feature>
<dbReference type="GO" id="GO:0003697">
    <property type="term" value="F:single-stranded DNA binding"/>
    <property type="evidence" value="ECO:0007669"/>
    <property type="project" value="TreeGrafter"/>
</dbReference>
<sequence length="547" mass="64913">MNQKQQSEQKSSKKTTFQQFEQTDNDDKKNIYEDINNQYKQLYLERQKQKLQEKPQENQQEQIQDKVKENPQNNQVKSPFNFEFKEQKSQFYINGLCQYPKEERTPYMINFNEIFSKNPFYQFFNQTPQRQEIQSIFMTTYGFESQLLKPIIESGKYVKKKKKKLKKNKCTLHIQFVLANDKSSEEKNLKNIIYEYEGFKNWTLIHPPKDASVSWGGAFHPKLWLIKFNEFLRVVVGSGNLHICDWSVWSNCLWYQDFPLKKQQNAQKEKNQQQWDFEGDFSNTLIDIVNRMMPDNVKYQNLLKIDLEEYDYSEVKIILLSNVPGRHLNIQKHGLGKLNAIINAFGQQNKQKIITYESSTLGNIDNKFLNEFYKSVNLASCDFQKNSKENIKDIQNQFKVIFPTKKYICQDTLYGIEYASPVILNEKYYSNEKFIKDVFYQFECPKGYFYHSGVIPHLKVMVVNDKEDQISDDSLIYVGSHNFTGAAWGRYEKNYSQIYCMNTELGVVYPPIKDSKDIKQEIINSLSFSIYPNKYEKTTVPYTRNFQ</sequence>
<evidence type="ECO:0000256" key="3">
    <source>
        <dbReference type="ARBA" id="ARBA00022722"/>
    </source>
</evidence>
<accession>G0QX58</accession>
<name>G0QX58_ICHMU</name>
<comment type="similarity">
    <text evidence="2">Belongs to the tyrosyl-DNA phosphodiesterase family.</text>
</comment>
<dbReference type="RefSeq" id="XP_004031792.1">
    <property type="nucleotide sequence ID" value="XM_004031744.1"/>
</dbReference>
<feature type="binding site" evidence="10">
    <location>
        <position position="459"/>
    </location>
    <ligand>
        <name>substrate</name>
    </ligand>
</feature>
<protein>
    <submittedName>
        <fullName evidence="13">Tyrosyl-DNA phosphodiesterase family protein, putative</fullName>
        <ecNumber evidence="13">2.7.7.7</ecNumber>
        <ecNumber evidence="13">3.1.26.4</ecNumber>
    </submittedName>
</protein>
<dbReference type="GO" id="GO:0004527">
    <property type="term" value="F:exonuclease activity"/>
    <property type="evidence" value="ECO:0007669"/>
    <property type="project" value="UniProtKB-KW"/>
</dbReference>
<dbReference type="Gene3D" id="3.30.870.10">
    <property type="entry name" value="Endonuclease Chain A"/>
    <property type="match status" value="2"/>
</dbReference>